<dbReference type="InterPro" id="IPR012164">
    <property type="entry name" value="Rpa12/Rpb9/Rpc10/TFS"/>
</dbReference>
<dbReference type="AlphaFoldDB" id="A0AAU9KL15"/>
<dbReference type="GO" id="GO:0006367">
    <property type="term" value="P:transcription initiation at RNA polymerase II promoter"/>
    <property type="evidence" value="ECO:0007669"/>
    <property type="project" value="TreeGrafter"/>
</dbReference>
<evidence type="ECO:0000313" key="7">
    <source>
        <dbReference type="Proteomes" id="UP001162131"/>
    </source>
</evidence>
<proteinExistence type="predicted"/>
<evidence type="ECO:0000313" key="6">
    <source>
        <dbReference type="EMBL" id="CAG9334060.1"/>
    </source>
</evidence>
<reference evidence="6" key="1">
    <citation type="submission" date="2021-09" db="EMBL/GenBank/DDBJ databases">
        <authorList>
            <consortium name="AG Swart"/>
            <person name="Singh M."/>
            <person name="Singh A."/>
            <person name="Seah K."/>
            <person name="Emmerich C."/>
        </authorList>
    </citation>
    <scope>NUCLEOTIDE SEQUENCE</scope>
    <source>
        <strain evidence="6">ATCC30299</strain>
    </source>
</reference>
<dbReference type="SMART" id="SM00440">
    <property type="entry name" value="ZnF_C2C2"/>
    <property type="match status" value="1"/>
</dbReference>
<dbReference type="EMBL" id="CAJZBQ010000057">
    <property type="protein sequence ID" value="CAG9334060.1"/>
    <property type="molecule type" value="Genomic_DNA"/>
</dbReference>
<keyword evidence="2 4" id="KW-0863">Zinc-finger</keyword>
<keyword evidence="3" id="KW-0862">Zinc</keyword>
<dbReference type="GO" id="GO:0006283">
    <property type="term" value="P:transcription-coupled nucleotide-excision repair"/>
    <property type="evidence" value="ECO:0007669"/>
    <property type="project" value="TreeGrafter"/>
</dbReference>
<organism evidence="6 7">
    <name type="scientific">Blepharisma stoltei</name>
    <dbReference type="NCBI Taxonomy" id="1481888"/>
    <lineage>
        <taxon>Eukaryota</taxon>
        <taxon>Sar</taxon>
        <taxon>Alveolata</taxon>
        <taxon>Ciliophora</taxon>
        <taxon>Postciliodesmatophora</taxon>
        <taxon>Heterotrichea</taxon>
        <taxon>Heterotrichida</taxon>
        <taxon>Blepharismidae</taxon>
        <taxon>Blepharisma</taxon>
    </lineage>
</organism>
<evidence type="ECO:0000256" key="3">
    <source>
        <dbReference type="ARBA" id="ARBA00022833"/>
    </source>
</evidence>
<gene>
    <name evidence="6" type="ORF">BSTOLATCC_MIC59862</name>
</gene>
<dbReference type="GO" id="GO:0008270">
    <property type="term" value="F:zinc ion binding"/>
    <property type="evidence" value="ECO:0007669"/>
    <property type="project" value="UniProtKB-KW"/>
</dbReference>
<protein>
    <recommendedName>
        <fullName evidence="5">TFIIS-type domain-containing protein</fullName>
    </recommendedName>
</protein>
<evidence type="ECO:0000259" key="5">
    <source>
        <dbReference type="PROSITE" id="PS51133"/>
    </source>
</evidence>
<dbReference type="CDD" id="cd10508">
    <property type="entry name" value="Zn-ribbon_RPB9"/>
    <property type="match status" value="1"/>
</dbReference>
<keyword evidence="1" id="KW-0479">Metal-binding</keyword>
<dbReference type="Pfam" id="PF01096">
    <property type="entry name" value="Zn_ribbon_TFIIS"/>
    <property type="match status" value="1"/>
</dbReference>
<dbReference type="PROSITE" id="PS51133">
    <property type="entry name" value="ZF_TFIIS_2"/>
    <property type="match status" value="1"/>
</dbReference>
<dbReference type="Gene3D" id="2.20.25.10">
    <property type="match status" value="2"/>
</dbReference>
<accession>A0AAU9KL15</accession>
<dbReference type="InterPro" id="IPR034012">
    <property type="entry name" value="Zn_ribbon_RPB9_C"/>
</dbReference>
<name>A0AAU9KL15_9CILI</name>
<dbReference type="Proteomes" id="UP001162131">
    <property type="component" value="Unassembled WGS sequence"/>
</dbReference>
<dbReference type="GO" id="GO:0003899">
    <property type="term" value="F:DNA-directed RNA polymerase activity"/>
    <property type="evidence" value="ECO:0007669"/>
    <property type="project" value="InterPro"/>
</dbReference>
<sequence>MALRGIRFCKECANILYAREQFDNEREERRLIYSCRICDYTEKAVKAEDNLVYHRQVRRLAEHVDADYKDYPLDPTLPRTFDIECPRCGYNEAVFFHAETESGESGMRLTYVCCNRSEERACGYSWQT</sequence>
<dbReference type="GO" id="GO:0005665">
    <property type="term" value="C:RNA polymerase II, core complex"/>
    <property type="evidence" value="ECO:0007669"/>
    <property type="project" value="TreeGrafter"/>
</dbReference>
<feature type="domain" description="TFIIS-type" evidence="5">
    <location>
        <begin position="81"/>
        <end position="127"/>
    </location>
</feature>
<evidence type="ECO:0000256" key="4">
    <source>
        <dbReference type="PROSITE-ProRule" id="PRU00472"/>
    </source>
</evidence>
<dbReference type="GO" id="GO:0001193">
    <property type="term" value="P:maintenance of transcriptional fidelity during transcription elongation by RNA polymerase II"/>
    <property type="evidence" value="ECO:0007669"/>
    <property type="project" value="TreeGrafter"/>
</dbReference>
<dbReference type="InterPro" id="IPR001222">
    <property type="entry name" value="Znf_TFIIS"/>
</dbReference>
<dbReference type="SUPFAM" id="SSF57783">
    <property type="entry name" value="Zinc beta-ribbon"/>
    <property type="match status" value="2"/>
</dbReference>
<dbReference type="PANTHER" id="PTHR11239:SF1">
    <property type="entry name" value="DNA-DIRECTED RNA POLYMERASE II SUBUNIT RPB9"/>
    <property type="match status" value="1"/>
</dbReference>
<dbReference type="PANTHER" id="PTHR11239">
    <property type="entry name" value="DNA-DIRECTED RNA POLYMERASE"/>
    <property type="match status" value="1"/>
</dbReference>
<keyword evidence="7" id="KW-1185">Reference proteome</keyword>
<evidence type="ECO:0000256" key="2">
    <source>
        <dbReference type="ARBA" id="ARBA00022771"/>
    </source>
</evidence>
<comment type="caution">
    <text evidence="6">The sequence shown here is derived from an EMBL/GenBank/DDBJ whole genome shotgun (WGS) entry which is preliminary data.</text>
</comment>
<evidence type="ECO:0000256" key="1">
    <source>
        <dbReference type="ARBA" id="ARBA00022723"/>
    </source>
</evidence>
<dbReference type="GO" id="GO:0003676">
    <property type="term" value="F:nucleic acid binding"/>
    <property type="evidence" value="ECO:0007669"/>
    <property type="project" value="InterPro"/>
</dbReference>